<proteinExistence type="predicted"/>
<feature type="domain" description="ABC3 transporter permease C-terminal" evidence="7">
    <location>
        <begin position="662"/>
        <end position="773"/>
    </location>
</feature>
<feature type="transmembrane region" description="Helical" evidence="6">
    <location>
        <begin position="746"/>
        <end position="766"/>
    </location>
</feature>
<dbReference type="PANTHER" id="PTHR30572:SF18">
    <property type="entry name" value="ABC-TYPE MACROLIDE FAMILY EXPORT SYSTEM PERMEASE COMPONENT 2"/>
    <property type="match status" value="1"/>
</dbReference>
<dbReference type="PANTHER" id="PTHR30572">
    <property type="entry name" value="MEMBRANE COMPONENT OF TRANSPORTER-RELATED"/>
    <property type="match status" value="1"/>
</dbReference>
<keyword evidence="10" id="KW-1185">Reference proteome</keyword>
<sequence>MIKHFILIAFRNLRRRKTLSFIQIMCLSVGLAAFILVARYVQYERDYDKFNANFDRIYKVQSYKKNDRLNDSGQSVVPIAKYLSQNIPEVELAIATNECWDEYLSSDDEHVSLEHFGIIAPSGIFDMFSFELIRGDKATVLDEPNSIVLSEKMAEKYFPGEDAMGKNLFDERKRKLTVTGIMKDVPEQSSLNASYFLSNANLLKSRGDNWGNSSYEIFVMLKPNSDPEVVSGKFENLLQQHDKESKRVLYLHPLSKLHLKERARDDRGSVIYFFSFIGILTLLLACVSFMNITTSFSTMRSVEIGIRKVSGSNRNIIRVQFFTEAIVIALLAFLLAILIAHLILPFFNSVVNRNIELQLIQNPMFILFLLAVVLVSGFIGGSYPALIISGFKPVSVLKGKSPLKKGKLTGLNAMVYLQFILSVVLITSSIWMYKQVNFLKNKDLGYNKENLLHCTLPSIKTNVSYTQVRERILENPGIEDMTLSINAPLHSTWGTDLKYEDGPVDDRIYARWNEACAGFISTMGMTLVQGRNFSDNFSADGYTCLINETAAKQFAWDNAIGKWINHNNREYTVIGVIKDFNNDDVHNPIIPYFLKLREEGFASYNDLTFKVNPNTTESSLVYINSVLKETFPDVLFEVNGYDVGTYRVALQIWTSAKNTFAFFTVMAVLIAAMGLFGLVVFASQRRVKEIGIRKVQGAKAEQILPLVTKQFLILVLASNIIVYPLAKLLANVTPGHFKYQFTVVDLFIVLGISVIVTLLSSGYQALRASKLNPVEALRYE</sequence>
<dbReference type="GO" id="GO:0022857">
    <property type="term" value="F:transmembrane transporter activity"/>
    <property type="evidence" value="ECO:0007669"/>
    <property type="project" value="TreeGrafter"/>
</dbReference>
<evidence type="ECO:0000256" key="1">
    <source>
        <dbReference type="ARBA" id="ARBA00004651"/>
    </source>
</evidence>
<evidence type="ECO:0000256" key="2">
    <source>
        <dbReference type="ARBA" id="ARBA00022475"/>
    </source>
</evidence>
<dbReference type="InterPro" id="IPR003838">
    <property type="entry name" value="ABC3_permease_C"/>
</dbReference>
<dbReference type="RefSeq" id="WP_343331592.1">
    <property type="nucleotide sequence ID" value="NZ_JAPOHD010000005.1"/>
</dbReference>
<organism evidence="9 10">
    <name type="scientific">Draconibacterium aestuarii</name>
    <dbReference type="NCBI Taxonomy" id="2998507"/>
    <lineage>
        <taxon>Bacteria</taxon>
        <taxon>Pseudomonadati</taxon>
        <taxon>Bacteroidota</taxon>
        <taxon>Bacteroidia</taxon>
        <taxon>Marinilabiliales</taxon>
        <taxon>Prolixibacteraceae</taxon>
        <taxon>Draconibacterium</taxon>
    </lineage>
</organism>
<feature type="domain" description="MacB-like periplasmic core" evidence="8">
    <location>
        <begin position="20"/>
        <end position="236"/>
    </location>
</feature>
<evidence type="ECO:0000256" key="4">
    <source>
        <dbReference type="ARBA" id="ARBA00022989"/>
    </source>
</evidence>
<comment type="caution">
    <text evidence="9">The sequence shown here is derived from an EMBL/GenBank/DDBJ whole genome shotgun (WGS) entry which is preliminary data.</text>
</comment>
<feature type="transmembrane region" description="Helical" evidence="6">
    <location>
        <begin position="270"/>
        <end position="292"/>
    </location>
</feature>
<feature type="domain" description="ABC3 transporter permease C-terminal" evidence="7">
    <location>
        <begin position="276"/>
        <end position="391"/>
    </location>
</feature>
<gene>
    <name evidence="9" type="ORF">OU798_02835</name>
</gene>
<feature type="transmembrane region" description="Helical" evidence="6">
    <location>
        <begin position="21"/>
        <end position="41"/>
    </location>
</feature>
<dbReference type="Proteomes" id="UP001145087">
    <property type="component" value="Unassembled WGS sequence"/>
</dbReference>
<keyword evidence="4 6" id="KW-1133">Transmembrane helix</keyword>
<evidence type="ECO:0000259" key="8">
    <source>
        <dbReference type="Pfam" id="PF12704"/>
    </source>
</evidence>
<dbReference type="InterPro" id="IPR025857">
    <property type="entry name" value="MacB_PCD"/>
</dbReference>
<evidence type="ECO:0000313" key="9">
    <source>
        <dbReference type="EMBL" id="MCY1719257.1"/>
    </source>
</evidence>
<evidence type="ECO:0000259" key="7">
    <source>
        <dbReference type="Pfam" id="PF02687"/>
    </source>
</evidence>
<dbReference type="Pfam" id="PF12704">
    <property type="entry name" value="MacB_PCD"/>
    <property type="match status" value="2"/>
</dbReference>
<name>A0A9X3F3S8_9BACT</name>
<evidence type="ECO:0000256" key="5">
    <source>
        <dbReference type="ARBA" id="ARBA00023136"/>
    </source>
</evidence>
<keyword evidence="3 6" id="KW-0812">Transmembrane</keyword>
<feature type="transmembrane region" description="Helical" evidence="6">
    <location>
        <begin position="703"/>
        <end position="726"/>
    </location>
</feature>
<keyword evidence="5 6" id="KW-0472">Membrane</keyword>
<reference evidence="9" key="1">
    <citation type="submission" date="2022-11" db="EMBL/GenBank/DDBJ databases">
        <title>Marilongibacter aestuarii gen. nov., sp. nov., isolated from tidal flat sediment.</title>
        <authorList>
            <person name="Jiayan W."/>
        </authorList>
    </citation>
    <scope>NUCLEOTIDE SEQUENCE</scope>
    <source>
        <strain evidence="9">Z1-6</strain>
    </source>
</reference>
<dbReference type="Pfam" id="PF02687">
    <property type="entry name" value="FtsX"/>
    <property type="match status" value="2"/>
</dbReference>
<dbReference type="InterPro" id="IPR050250">
    <property type="entry name" value="Macrolide_Exporter_MacB"/>
</dbReference>
<feature type="domain" description="MacB-like periplasmic core" evidence="8">
    <location>
        <begin position="461"/>
        <end position="591"/>
    </location>
</feature>
<protein>
    <submittedName>
        <fullName evidence="9">ABC transporter permease</fullName>
    </submittedName>
</protein>
<feature type="transmembrane region" description="Helical" evidence="6">
    <location>
        <begin position="409"/>
        <end position="433"/>
    </location>
</feature>
<evidence type="ECO:0000313" key="10">
    <source>
        <dbReference type="Proteomes" id="UP001145087"/>
    </source>
</evidence>
<evidence type="ECO:0000256" key="6">
    <source>
        <dbReference type="SAM" id="Phobius"/>
    </source>
</evidence>
<dbReference type="EMBL" id="JAPOHD010000005">
    <property type="protein sequence ID" value="MCY1719257.1"/>
    <property type="molecule type" value="Genomic_DNA"/>
</dbReference>
<dbReference type="AlphaFoldDB" id="A0A9X3F3S8"/>
<feature type="transmembrane region" description="Helical" evidence="6">
    <location>
        <begin position="364"/>
        <end position="388"/>
    </location>
</feature>
<evidence type="ECO:0000256" key="3">
    <source>
        <dbReference type="ARBA" id="ARBA00022692"/>
    </source>
</evidence>
<keyword evidence="2" id="KW-1003">Cell membrane</keyword>
<comment type="subcellular location">
    <subcellularLocation>
        <location evidence="1">Cell membrane</location>
        <topology evidence="1">Multi-pass membrane protein</topology>
    </subcellularLocation>
</comment>
<accession>A0A9X3F3S8</accession>
<feature type="transmembrane region" description="Helical" evidence="6">
    <location>
        <begin position="660"/>
        <end position="682"/>
    </location>
</feature>
<feature type="transmembrane region" description="Helical" evidence="6">
    <location>
        <begin position="321"/>
        <end position="344"/>
    </location>
</feature>
<dbReference type="GO" id="GO:0005886">
    <property type="term" value="C:plasma membrane"/>
    <property type="evidence" value="ECO:0007669"/>
    <property type="project" value="UniProtKB-SubCell"/>
</dbReference>